<protein>
    <recommendedName>
        <fullName evidence="6">Methylamine utilisation protein MauE domain-containing protein</fullName>
    </recommendedName>
</protein>
<evidence type="ECO:0000256" key="4">
    <source>
        <dbReference type="ARBA" id="ARBA00023136"/>
    </source>
</evidence>
<comment type="subcellular location">
    <subcellularLocation>
        <location evidence="1">Membrane</location>
        <topology evidence="1">Multi-pass membrane protein</topology>
    </subcellularLocation>
</comment>
<feature type="transmembrane region" description="Helical" evidence="5">
    <location>
        <begin position="44"/>
        <end position="65"/>
    </location>
</feature>
<dbReference type="RefSeq" id="WP_211977203.1">
    <property type="nucleotide sequence ID" value="NZ_CBFHAM010000018.1"/>
</dbReference>
<feature type="transmembrane region" description="Helical" evidence="5">
    <location>
        <begin position="72"/>
        <end position="92"/>
    </location>
</feature>
<evidence type="ECO:0000313" key="7">
    <source>
        <dbReference type="EMBL" id="MBS0032043.1"/>
    </source>
</evidence>
<dbReference type="InterPro" id="IPR009908">
    <property type="entry name" value="Methylamine_util_MauE"/>
</dbReference>
<keyword evidence="4 5" id="KW-0472">Membrane</keyword>
<dbReference type="Proteomes" id="UP000676386">
    <property type="component" value="Unassembled WGS sequence"/>
</dbReference>
<name>A0ABS5JA11_9BACT</name>
<keyword evidence="3 5" id="KW-1133">Transmembrane helix</keyword>
<evidence type="ECO:0000256" key="3">
    <source>
        <dbReference type="ARBA" id="ARBA00022989"/>
    </source>
</evidence>
<reference evidence="7 8" key="1">
    <citation type="submission" date="2021-04" db="EMBL/GenBank/DDBJ databases">
        <title>Chitinophaga sp. nov., isolated from the rhizosphere soil.</title>
        <authorList>
            <person name="He S."/>
        </authorList>
    </citation>
    <scope>NUCLEOTIDE SEQUENCE [LARGE SCALE GENOMIC DNA]</scope>
    <source>
        <strain evidence="7 8">2R12</strain>
    </source>
</reference>
<evidence type="ECO:0000259" key="6">
    <source>
        <dbReference type="Pfam" id="PF07291"/>
    </source>
</evidence>
<keyword evidence="8" id="KW-1185">Reference proteome</keyword>
<evidence type="ECO:0000256" key="5">
    <source>
        <dbReference type="SAM" id="Phobius"/>
    </source>
</evidence>
<keyword evidence="2 5" id="KW-0812">Transmembrane</keyword>
<evidence type="ECO:0000313" key="8">
    <source>
        <dbReference type="Proteomes" id="UP000676386"/>
    </source>
</evidence>
<sequence length="148" mass="16725">MKKSIIIDVISYLLVLLFVYTGASKLLSYGFFYAQLHKQPLPEAILPVLSVAVPVGEILVATCLLVPRFRKVGFFASLLLMSAFTLYVGYILKFVPGNKLPCTCGGVINMMSWRQHLVFNSFFTFLALVGFYLERKQSYPEQKKMLVV</sequence>
<evidence type="ECO:0000256" key="2">
    <source>
        <dbReference type="ARBA" id="ARBA00022692"/>
    </source>
</evidence>
<feature type="transmembrane region" description="Helical" evidence="5">
    <location>
        <begin position="112"/>
        <end position="133"/>
    </location>
</feature>
<feature type="domain" description="Methylamine utilisation protein MauE" evidence="6">
    <location>
        <begin position="4"/>
        <end position="132"/>
    </location>
</feature>
<comment type="caution">
    <text evidence="7">The sequence shown here is derived from an EMBL/GenBank/DDBJ whole genome shotgun (WGS) entry which is preliminary data.</text>
</comment>
<organism evidence="7 8">
    <name type="scientific">Chitinophaga hostae</name>
    <dbReference type="NCBI Taxonomy" id="2831022"/>
    <lineage>
        <taxon>Bacteria</taxon>
        <taxon>Pseudomonadati</taxon>
        <taxon>Bacteroidota</taxon>
        <taxon>Chitinophagia</taxon>
        <taxon>Chitinophagales</taxon>
        <taxon>Chitinophagaceae</taxon>
        <taxon>Chitinophaga</taxon>
    </lineage>
</organism>
<feature type="transmembrane region" description="Helical" evidence="5">
    <location>
        <begin position="12"/>
        <end position="32"/>
    </location>
</feature>
<dbReference type="Pfam" id="PF07291">
    <property type="entry name" value="MauE"/>
    <property type="match status" value="1"/>
</dbReference>
<gene>
    <name evidence="7" type="ORF">KE626_32220</name>
</gene>
<dbReference type="EMBL" id="JAGTXB010000027">
    <property type="protein sequence ID" value="MBS0032043.1"/>
    <property type="molecule type" value="Genomic_DNA"/>
</dbReference>
<evidence type="ECO:0000256" key="1">
    <source>
        <dbReference type="ARBA" id="ARBA00004141"/>
    </source>
</evidence>
<proteinExistence type="predicted"/>
<accession>A0ABS5JA11</accession>